<feature type="transmembrane region" description="Helical" evidence="1">
    <location>
        <begin position="38"/>
        <end position="61"/>
    </location>
</feature>
<gene>
    <name evidence="2" type="ORF">GCM10007158_27500</name>
</gene>
<dbReference type="RefSeq" id="WP_230478474.1">
    <property type="nucleotide sequence ID" value="NZ_BMXO01000014.1"/>
</dbReference>
<keyword evidence="3" id="KW-1185">Reference proteome</keyword>
<keyword evidence="1" id="KW-0472">Membrane</keyword>
<keyword evidence="1" id="KW-1133">Transmembrane helix</keyword>
<evidence type="ECO:0000313" key="3">
    <source>
        <dbReference type="Proteomes" id="UP000647585"/>
    </source>
</evidence>
<dbReference type="Proteomes" id="UP000647585">
    <property type="component" value="Unassembled WGS sequence"/>
</dbReference>
<sequence>MWFVQPQQDYIPEMPWKHTDEPAIMSWQIRARNYDTRAANILFLVLMVVYFFGAYFFLLYLESRYFLLFW</sequence>
<accession>A0ABQ2WN98</accession>
<proteinExistence type="predicted"/>
<dbReference type="EMBL" id="BMXO01000014">
    <property type="protein sequence ID" value="GGW65178.1"/>
    <property type="molecule type" value="Genomic_DNA"/>
</dbReference>
<organism evidence="2 3">
    <name type="scientific">Halomonas johnsoniae</name>
    <dbReference type="NCBI Taxonomy" id="502832"/>
    <lineage>
        <taxon>Bacteria</taxon>
        <taxon>Pseudomonadati</taxon>
        <taxon>Pseudomonadota</taxon>
        <taxon>Gammaproteobacteria</taxon>
        <taxon>Oceanospirillales</taxon>
        <taxon>Halomonadaceae</taxon>
        <taxon>Halomonas</taxon>
    </lineage>
</organism>
<name>A0ABQ2WN98_9GAMM</name>
<reference evidence="3" key="1">
    <citation type="journal article" date="2019" name="Int. J. Syst. Evol. Microbiol.">
        <title>The Global Catalogue of Microorganisms (GCM) 10K type strain sequencing project: providing services to taxonomists for standard genome sequencing and annotation.</title>
        <authorList>
            <consortium name="The Broad Institute Genomics Platform"/>
            <consortium name="The Broad Institute Genome Sequencing Center for Infectious Disease"/>
            <person name="Wu L."/>
            <person name="Ma J."/>
        </authorList>
    </citation>
    <scope>NUCLEOTIDE SEQUENCE [LARGE SCALE GENOMIC DNA]</scope>
    <source>
        <strain evidence="3">KCTC 22157</strain>
    </source>
</reference>
<protein>
    <submittedName>
        <fullName evidence="2">Uncharacterized protein</fullName>
    </submittedName>
</protein>
<evidence type="ECO:0000313" key="2">
    <source>
        <dbReference type="EMBL" id="GGW65178.1"/>
    </source>
</evidence>
<comment type="caution">
    <text evidence="2">The sequence shown here is derived from an EMBL/GenBank/DDBJ whole genome shotgun (WGS) entry which is preliminary data.</text>
</comment>
<keyword evidence="1" id="KW-0812">Transmembrane</keyword>
<evidence type="ECO:0000256" key="1">
    <source>
        <dbReference type="SAM" id="Phobius"/>
    </source>
</evidence>